<sequence>MTTFLEAPGDRRDAQAAAPAAATSGAAAMQWREVEPGFWAASIDGNFGGTVERMGRRFCARDALGTVLDVFADAASARHGVAERYAQALPTTDRWE</sequence>
<evidence type="ECO:0000313" key="2">
    <source>
        <dbReference type="Proteomes" id="UP001501079"/>
    </source>
</evidence>
<proteinExistence type="predicted"/>
<protein>
    <submittedName>
        <fullName evidence="1">Uncharacterized protein</fullName>
    </submittedName>
</protein>
<evidence type="ECO:0000313" key="1">
    <source>
        <dbReference type="EMBL" id="GAA4179845.1"/>
    </source>
</evidence>
<organism evidence="1 2">
    <name type="scientific">Gryllotalpicola koreensis</name>
    <dbReference type="NCBI Taxonomy" id="993086"/>
    <lineage>
        <taxon>Bacteria</taxon>
        <taxon>Bacillati</taxon>
        <taxon>Actinomycetota</taxon>
        <taxon>Actinomycetes</taxon>
        <taxon>Micrococcales</taxon>
        <taxon>Microbacteriaceae</taxon>
        <taxon>Gryllotalpicola</taxon>
    </lineage>
</organism>
<accession>A0ABP8A8F0</accession>
<gene>
    <name evidence="1" type="ORF">GCM10022287_32850</name>
</gene>
<dbReference type="RefSeq" id="WP_344756422.1">
    <property type="nucleotide sequence ID" value="NZ_BAABBW010000005.1"/>
</dbReference>
<name>A0ABP8A8F0_9MICO</name>
<reference evidence="2" key="1">
    <citation type="journal article" date="2019" name="Int. J. Syst. Evol. Microbiol.">
        <title>The Global Catalogue of Microorganisms (GCM) 10K type strain sequencing project: providing services to taxonomists for standard genome sequencing and annotation.</title>
        <authorList>
            <consortium name="The Broad Institute Genomics Platform"/>
            <consortium name="The Broad Institute Genome Sequencing Center for Infectious Disease"/>
            <person name="Wu L."/>
            <person name="Ma J."/>
        </authorList>
    </citation>
    <scope>NUCLEOTIDE SEQUENCE [LARGE SCALE GENOMIC DNA]</scope>
    <source>
        <strain evidence="2">JCM 17591</strain>
    </source>
</reference>
<comment type="caution">
    <text evidence="1">The sequence shown here is derived from an EMBL/GenBank/DDBJ whole genome shotgun (WGS) entry which is preliminary data.</text>
</comment>
<dbReference type="EMBL" id="BAABBW010000005">
    <property type="protein sequence ID" value="GAA4179845.1"/>
    <property type="molecule type" value="Genomic_DNA"/>
</dbReference>
<dbReference type="Proteomes" id="UP001501079">
    <property type="component" value="Unassembled WGS sequence"/>
</dbReference>
<keyword evidence="2" id="KW-1185">Reference proteome</keyword>